<dbReference type="Pfam" id="PF13483">
    <property type="entry name" value="Lactamase_B_3"/>
    <property type="match status" value="1"/>
</dbReference>
<dbReference type="AlphaFoldDB" id="A0A7M1SUP1"/>
<dbReference type="InterPro" id="IPR050114">
    <property type="entry name" value="UPF0173_UPF0282_UlaG_hydrolase"/>
</dbReference>
<keyword evidence="1" id="KW-0378">Hydrolase</keyword>
<evidence type="ECO:0000313" key="1">
    <source>
        <dbReference type="EMBL" id="QOR71201.1"/>
    </source>
</evidence>
<dbReference type="SUPFAM" id="SSF56281">
    <property type="entry name" value="Metallo-hydrolase/oxidoreductase"/>
    <property type="match status" value="1"/>
</dbReference>
<keyword evidence="2" id="KW-1185">Reference proteome</keyword>
<organism evidence="1 2">
    <name type="scientific">Ruania alkalisoli</name>
    <dbReference type="NCBI Taxonomy" id="2779775"/>
    <lineage>
        <taxon>Bacteria</taxon>
        <taxon>Bacillati</taxon>
        <taxon>Actinomycetota</taxon>
        <taxon>Actinomycetes</taxon>
        <taxon>Micrococcales</taxon>
        <taxon>Ruaniaceae</taxon>
        <taxon>Ruania</taxon>
    </lineage>
</organism>
<gene>
    <name evidence="1" type="ORF">IM660_02505</name>
</gene>
<reference evidence="1 2" key="1">
    <citation type="submission" date="2020-10" db="EMBL/GenBank/DDBJ databases">
        <title>Haloactinobacterium sp. RN3S43, a bacterium isolated from saline soil.</title>
        <authorList>
            <person name="Sun J.-Q."/>
        </authorList>
    </citation>
    <scope>NUCLEOTIDE SEQUENCE [LARGE SCALE GENOMIC DNA]</scope>
    <source>
        <strain evidence="1 2">RN3S43</strain>
    </source>
</reference>
<dbReference type="KEGG" id="halt:IM660_02505"/>
<proteinExistence type="predicted"/>
<protein>
    <submittedName>
        <fullName evidence="1">MBL fold metallo-hydrolase</fullName>
    </submittedName>
</protein>
<sequence length="218" mass="23407">MEIVHRGHACLDVTSRGMRVLIDPGSYSHVPSLAGVDALVLTHSHADHADLEVARRVHHESPQAVLLAPPDLAATWQAEGLPVEAVRPGTAVTIGTVALAFTGGRHAVVHRDLPVVDNVGVLVDGTLYHPGDSFDLPEAPVRVLAVPVSGPWLKLGEVLDFVAQVRASTVLPIHEVHLSEIGKRMVLARVEHVTAEYGGRFVTGRWQESTDKSPTSRD</sequence>
<dbReference type="EMBL" id="CP063169">
    <property type="protein sequence ID" value="QOR71201.1"/>
    <property type="molecule type" value="Genomic_DNA"/>
</dbReference>
<dbReference type="Gene3D" id="3.60.15.10">
    <property type="entry name" value="Ribonuclease Z/Hydroxyacylglutathione hydrolase-like"/>
    <property type="match status" value="1"/>
</dbReference>
<dbReference type="InterPro" id="IPR036866">
    <property type="entry name" value="RibonucZ/Hydroxyglut_hydro"/>
</dbReference>
<evidence type="ECO:0000313" key="2">
    <source>
        <dbReference type="Proteomes" id="UP000593758"/>
    </source>
</evidence>
<dbReference type="GO" id="GO:0016787">
    <property type="term" value="F:hydrolase activity"/>
    <property type="evidence" value="ECO:0007669"/>
    <property type="project" value="UniProtKB-KW"/>
</dbReference>
<accession>A0A7M1SUP1</accession>
<dbReference type="RefSeq" id="WP_193497866.1">
    <property type="nucleotide sequence ID" value="NZ_CP063169.1"/>
</dbReference>
<dbReference type="PANTHER" id="PTHR43546:SF3">
    <property type="entry name" value="UPF0173 METAL-DEPENDENT HYDROLASE MJ1163"/>
    <property type="match status" value="1"/>
</dbReference>
<dbReference type="PANTHER" id="PTHR43546">
    <property type="entry name" value="UPF0173 METAL-DEPENDENT HYDROLASE MJ1163-RELATED"/>
    <property type="match status" value="1"/>
</dbReference>
<name>A0A7M1SUP1_9MICO</name>
<dbReference type="Proteomes" id="UP000593758">
    <property type="component" value="Chromosome"/>
</dbReference>